<gene>
    <name evidence="1" type="ORF">G7B40_039785</name>
</gene>
<accession>A0AAP5ME74</accession>
<sequence>MENFSKPQTHNEVVEHISYIEKNLIDVNFSFNGNNYKISDYYVQRFTDTTLSCLKIGVNESPTLFLLTDVLEFLSETKQQKDD</sequence>
<evidence type="ECO:0000313" key="1">
    <source>
        <dbReference type="EMBL" id="MDR9900633.1"/>
    </source>
</evidence>
<evidence type="ECO:0000313" key="2">
    <source>
        <dbReference type="Proteomes" id="UP000667802"/>
    </source>
</evidence>
<organism evidence="1 2">
    <name type="scientific">Aetokthonos hydrillicola Thurmond2011</name>
    <dbReference type="NCBI Taxonomy" id="2712845"/>
    <lineage>
        <taxon>Bacteria</taxon>
        <taxon>Bacillati</taxon>
        <taxon>Cyanobacteriota</taxon>
        <taxon>Cyanophyceae</taxon>
        <taxon>Nostocales</taxon>
        <taxon>Hapalosiphonaceae</taxon>
        <taxon>Aetokthonos</taxon>
    </lineage>
</organism>
<comment type="caution">
    <text evidence="1">The sequence shown here is derived from an EMBL/GenBank/DDBJ whole genome shotgun (WGS) entry which is preliminary data.</text>
</comment>
<dbReference type="AlphaFoldDB" id="A0AAP5ME74"/>
<protein>
    <submittedName>
        <fullName evidence="1">Uncharacterized protein</fullName>
    </submittedName>
</protein>
<name>A0AAP5ME74_9CYAN</name>
<dbReference type="Proteomes" id="UP000667802">
    <property type="component" value="Unassembled WGS sequence"/>
</dbReference>
<proteinExistence type="predicted"/>
<dbReference type="EMBL" id="JAALHA020000037">
    <property type="protein sequence ID" value="MDR9900633.1"/>
    <property type="molecule type" value="Genomic_DNA"/>
</dbReference>
<keyword evidence="2" id="KW-1185">Reference proteome</keyword>
<dbReference type="RefSeq" id="WP_208341742.1">
    <property type="nucleotide sequence ID" value="NZ_CAWQFN010000023.1"/>
</dbReference>
<reference evidence="2" key="1">
    <citation type="journal article" date="2021" name="Science">
        <title>Hunting the eagle killer: A cyanobacterial neurotoxin causes vacuolar myelinopathy.</title>
        <authorList>
            <person name="Breinlinger S."/>
            <person name="Phillips T.J."/>
            <person name="Haram B.N."/>
            <person name="Mares J."/>
            <person name="Martinez Yerena J.A."/>
            <person name="Hrouzek P."/>
            <person name="Sobotka R."/>
            <person name="Henderson W.M."/>
            <person name="Schmieder P."/>
            <person name="Williams S.M."/>
            <person name="Lauderdale J.D."/>
            <person name="Wilde H.D."/>
            <person name="Gerrin W."/>
            <person name="Kust A."/>
            <person name="Washington J.W."/>
            <person name="Wagner C."/>
            <person name="Geier B."/>
            <person name="Liebeke M."/>
            <person name="Enke H."/>
            <person name="Niedermeyer T.H.J."/>
            <person name="Wilde S.B."/>
        </authorList>
    </citation>
    <scope>NUCLEOTIDE SEQUENCE [LARGE SCALE GENOMIC DNA]</scope>
    <source>
        <strain evidence="2">Thurmond2011</strain>
    </source>
</reference>